<feature type="region of interest" description="Disordered" evidence="1">
    <location>
        <begin position="228"/>
        <end position="253"/>
    </location>
</feature>
<dbReference type="EMBL" id="FOCX01000002">
    <property type="protein sequence ID" value="SEN30672.1"/>
    <property type="molecule type" value="Genomic_DNA"/>
</dbReference>
<name>A0A1H8FGC2_9EURY</name>
<dbReference type="InterPro" id="IPR004155">
    <property type="entry name" value="PBS_lyase_HEAT"/>
</dbReference>
<dbReference type="Proteomes" id="UP000198775">
    <property type="component" value="Unassembled WGS sequence"/>
</dbReference>
<proteinExistence type="predicted"/>
<reference evidence="3" key="1">
    <citation type="submission" date="2016-10" db="EMBL/GenBank/DDBJ databases">
        <authorList>
            <person name="Varghese N."/>
            <person name="Submissions S."/>
        </authorList>
    </citation>
    <scope>NUCLEOTIDE SEQUENCE [LARGE SCALE GENOMIC DNA]</scope>
    <source>
        <strain evidence="3">IBRC-M 10043</strain>
    </source>
</reference>
<evidence type="ECO:0000313" key="2">
    <source>
        <dbReference type="EMBL" id="SEN30672.1"/>
    </source>
</evidence>
<dbReference type="Gene3D" id="1.25.10.10">
    <property type="entry name" value="Leucine-rich Repeat Variant"/>
    <property type="match status" value="2"/>
</dbReference>
<evidence type="ECO:0000313" key="3">
    <source>
        <dbReference type="Proteomes" id="UP000198775"/>
    </source>
</evidence>
<dbReference type="SMART" id="SM00567">
    <property type="entry name" value="EZ_HEAT"/>
    <property type="match status" value="4"/>
</dbReference>
<organism evidence="2 3">
    <name type="scientific">Halorientalis persicus</name>
    <dbReference type="NCBI Taxonomy" id="1367881"/>
    <lineage>
        <taxon>Archaea</taxon>
        <taxon>Methanobacteriati</taxon>
        <taxon>Methanobacteriota</taxon>
        <taxon>Stenosarchaea group</taxon>
        <taxon>Halobacteria</taxon>
        <taxon>Halobacteriales</taxon>
        <taxon>Haloarculaceae</taxon>
        <taxon>Halorientalis</taxon>
    </lineage>
</organism>
<dbReference type="RefSeq" id="WP_170845316.1">
    <property type="nucleotide sequence ID" value="NZ_FOCX01000002.1"/>
</dbReference>
<dbReference type="PANTHER" id="PTHR12697:SF5">
    <property type="entry name" value="DEOXYHYPUSINE HYDROXYLASE"/>
    <property type="match status" value="1"/>
</dbReference>
<dbReference type="SUPFAM" id="SSF48371">
    <property type="entry name" value="ARM repeat"/>
    <property type="match status" value="1"/>
</dbReference>
<dbReference type="Pfam" id="PF13646">
    <property type="entry name" value="HEAT_2"/>
    <property type="match status" value="2"/>
</dbReference>
<gene>
    <name evidence="2" type="ORF">SAMN05216388_1002280</name>
</gene>
<dbReference type="OrthoDB" id="240621at2157"/>
<feature type="compositionally biased region" description="Basic and acidic residues" evidence="1">
    <location>
        <begin position="228"/>
        <end position="242"/>
    </location>
</feature>
<keyword evidence="3" id="KW-1185">Reference proteome</keyword>
<dbReference type="PANTHER" id="PTHR12697">
    <property type="entry name" value="PBS LYASE HEAT-LIKE PROTEIN"/>
    <property type="match status" value="1"/>
</dbReference>
<dbReference type="AlphaFoldDB" id="A0A1H8FGC2"/>
<dbReference type="InterPro" id="IPR016024">
    <property type="entry name" value="ARM-type_fold"/>
</dbReference>
<protein>
    <submittedName>
        <fullName evidence="2">HEAT repeat</fullName>
    </submittedName>
</protein>
<dbReference type="InterPro" id="IPR011989">
    <property type="entry name" value="ARM-like"/>
</dbReference>
<accession>A0A1H8FGC2</accession>
<dbReference type="GO" id="GO:0016491">
    <property type="term" value="F:oxidoreductase activity"/>
    <property type="evidence" value="ECO:0007669"/>
    <property type="project" value="TreeGrafter"/>
</dbReference>
<sequence length="253" mass="26921">MLRRLLSWLPGPGEANRDRPSPEQRADRIREIGRDPLAHGHDATEEVLAALSDESPLVRTTAAEVLGSVEVYHELVAADPLVDLLEDPERRVRYAAAEALTVTTDATVVDDILPYALADDPGVRAAGAVGLYHALSRVTYEFTPAQVEALLDAFAAAIEGDTTTEDNTLTREYLLSAIDRGAASRDLASLDADRTAALVDALDDESIAVGGQAAALLGHVGNEQARAALRDARESHPDERVRNAASEALADGT</sequence>
<evidence type="ECO:0000256" key="1">
    <source>
        <dbReference type="SAM" id="MobiDB-lite"/>
    </source>
</evidence>